<comment type="caution">
    <text evidence="5">The sequence shown here is derived from an EMBL/GenBank/DDBJ whole genome shotgun (WGS) entry which is preliminary data.</text>
</comment>
<dbReference type="PANTHER" id="PTHR30579">
    <property type="entry name" value="TRANSCRIPTIONAL REGULATOR"/>
    <property type="match status" value="1"/>
</dbReference>
<dbReference type="SUPFAM" id="SSF53850">
    <property type="entry name" value="Periplasmic binding protein-like II"/>
    <property type="match status" value="1"/>
</dbReference>
<proteinExistence type="predicted"/>
<accession>A0AAW9QEP0</accession>
<dbReference type="InterPro" id="IPR050176">
    <property type="entry name" value="LTTR"/>
</dbReference>
<evidence type="ECO:0000256" key="1">
    <source>
        <dbReference type="ARBA" id="ARBA00023015"/>
    </source>
</evidence>
<feature type="domain" description="LysR substrate-binding" evidence="4">
    <location>
        <begin position="35"/>
        <end position="184"/>
    </location>
</feature>
<dbReference type="GO" id="GO:0003700">
    <property type="term" value="F:DNA-binding transcription factor activity"/>
    <property type="evidence" value="ECO:0007669"/>
    <property type="project" value="TreeGrafter"/>
</dbReference>
<keyword evidence="6" id="KW-1185">Reference proteome</keyword>
<keyword evidence="3" id="KW-0804">Transcription</keyword>
<protein>
    <submittedName>
        <fullName evidence="5">LysR substrate-binding domain-containing protein</fullName>
    </submittedName>
</protein>
<gene>
    <name evidence="5" type="ORF">V4F39_08235</name>
</gene>
<keyword evidence="1" id="KW-0805">Transcription regulation</keyword>
<evidence type="ECO:0000313" key="6">
    <source>
        <dbReference type="Proteomes" id="UP001336250"/>
    </source>
</evidence>
<dbReference type="PANTHER" id="PTHR30579:SF2">
    <property type="entry name" value="HTH-TYPE TRANSCRIPTIONAL REGULATOR ARGP"/>
    <property type="match status" value="1"/>
</dbReference>
<name>A0AAW9QEP0_9BURK</name>
<evidence type="ECO:0000256" key="3">
    <source>
        <dbReference type="ARBA" id="ARBA00023163"/>
    </source>
</evidence>
<evidence type="ECO:0000313" key="5">
    <source>
        <dbReference type="EMBL" id="MEF7613894.1"/>
    </source>
</evidence>
<dbReference type="Proteomes" id="UP001336250">
    <property type="component" value="Unassembled WGS sequence"/>
</dbReference>
<dbReference type="Gene3D" id="3.40.190.290">
    <property type="match status" value="1"/>
</dbReference>
<dbReference type="EMBL" id="JAZIBG010000020">
    <property type="protein sequence ID" value="MEF7613894.1"/>
    <property type="molecule type" value="Genomic_DNA"/>
</dbReference>
<reference evidence="5 6" key="1">
    <citation type="submission" date="2024-02" db="EMBL/GenBank/DDBJ databases">
        <title>Genome sequence of Aquincola sp. MAHUQ-54.</title>
        <authorList>
            <person name="Huq M.A."/>
        </authorList>
    </citation>
    <scope>NUCLEOTIDE SEQUENCE [LARGE SCALE GENOMIC DNA]</scope>
    <source>
        <strain evidence="5 6">MAHUQ-54</strain>
    </source>
</reference>
<sequence length="197" mass="22313">MLLRHVNTLNLLEDEALREIRPQVDADEPVPLAIAVNADSLATWLPDVFWHLINTRDITLEVVRDDQEHTLERLLQGDVMGCVSSQRTSLRGFNSHPLGVMVYRCYAAPGFARRWFPDGLPAHAARKAPAVLFDRKDTLHSKFMEQCVGVRMPRYPCHYLPDTKAVFAAVQHSAGYSVLPCLQVAWRTAMRHLATSR</sequence>
<evidence type="ECO:0000259" key="4">
    <source>
        <dbReference type="Pfam" id="PF03466"/>
    </source>
</evidence>
<dbReference type="AlphaFoldDB" id="A0AAW9QEP0"/>
<keyword evidence="2" id="KW-0238">DNA-binding</keyword>
<organism evidence="5 6">
    <name type="scientific">Aquincola agrisoli</name>
    <dbReference type="NCBI Taxonomy" id="3119538"/>
    <lineage>
        <taxon>Bacteria</taxon>
        <taxon>Pseudomonadati</taxon>
        <taxon>Pseudomonadota</taxon>
        <taxon>Betaproteobacteria</taxon>
        <taxon>Burkholderiales</taxon>
        <taxon>Sphaerotilaceae</taxon>
        <taxon>Aquincola</taxon>
    </lineage>
</organism>
<dbReference type="GO" id="GO:0003677">
    <property type="term" value="F:DNA binding"/>
    <property type="evidence" value="ECO:0007669"/>
    <property type="project" value="UniProtKB-KW"/>
</dbReference>
<evidence type="ECO:0000256" key="2">
    <source>
        <dbReference type="ARBA" id="ARBA00023125"/>
    </source>
</evidence>
<dbReference type="Pfam" id="PF03466">
    <property type="entry name" value="LysR_substrate"/>
    <property type="match status" value="1"/>
</dbReference>
<dbReference type="InterPro" id="IPR005119">
    <property type="entry name" value="LysR_subst-bd"/>
</dbReference>